<comment type="caution">
    <text evidence="2">The sequence shown here is derived from an EMBL/GenBank/DDBJ whole genome shotgun (WGS) entry which is preliminary data.</text>
</comment>
<gene>
    <name evidence="2" type="ORF">UX06_C0029G0010</name>
</gene>
<dbReference type="NCBIfam" id="TIGR01439">
    <property type="entry name" value="lp_hng_hel_AbrB"/>
    <property type="match status" value="1"/>
</dbReference>
<dbReference type="Gene3D" id="2.10.260.10">
    <property type="match status" value="1"/>
</dbReference>
<evidence type="ECO:0000313" key="3">
    <source>
        <dbReference type="Proteomes" id="UP000034696"/>
    </source>
</evidence>
<reference evidence="2 3" key="1">
    <citation type="journal article" date="2015" name="Nature">
        <title>rRNA introns, odd ribosomes, and small enigmatic genomes across a large radiation of phyla.</title>
        <authorList>
            <person name="Brown C.T."/>
            <person name="Hug L.A."/>
            <person name="Thomas B.C."/>
            <person name="Sharon I."/>
            <person name="Castelle C.J."/>
            <person name="Singh A."/>
            <person name="Wilkins M.J."/>
            <person name="Williams K.H."/>
            <person name="Banfield J.F."/>
        </authorList>
    </citation>
    <scope>NUCLEOTIDE SEQUENCE [LARGE SCALE GENOMIC DNA]</scope>
</reference>
<accession>A0A0G1M6R8</accession>
<dbReference type="AlphaFoldDB" id="A0A0G1M6R8"/>
<evidence type="ECO:0000259" key="1">
    <source>
        <dbReference type="SMART" id="SM00966"/>
    </source>
</evidence>
<dbReference type="Proteomes" id="UP000034696">
    <property type="component" value="Unassembled WGS sequence"/>
</dbReference>
<evidence type="ECO:0000313" key="2">
    <source>
        <dbReference type="EMBL" id="KKU04009.1"/>
    </source>
</evidence>
<organism evidence="2 3">
    <name type="scientific">Candidatus Giovannonibacteria bacterium GW2011_GWA2_45_21</name>
    <dbReference type="NCBI Taxonomy" id="1618649"/>
    <lineage>
        <taxon>Bacteria</taxon>
        <taxon>Candidatus Giovannoniibacteriota</taxon>
    </lineage>
</organism>
<dbReference type="Pfam" id="PF04014">
    <property type="entry name" value="MazE_antitoxin"/>
    <property type="match status" value="1"/>
</dbReference>
<dbReference type="PATRIC" id="fig|1618649.3.peg.460"/>
<dbReference type="InterPro" id="IPR037914">
    <property type="entry name" value="SpoVT-AbrB_sf"/>
</dbReference>
<dbReference type="EMBL" id="LCKT01000029">
    <property type="protein sequence ID" value="KKU04009.1"/>
    <property type="molecule type" value="Genomic_DNA"/>
</dbReference>
<dbReference type="SMART" id="SM00966">
    <property type="entry name" value="SpoVT_AbrB"/>
    <property type="match status" value="1"/>
</dbReference>
<dbReference type="SUPFAM" id="SSF89447">
    <property type="entry name" value="AbrB/MazE/MraZ-like"/>
    <property type="match status" value="1"/>
</dbReference>
<proteinExistence type="predicted"/>
<protein>
    <submittedName>
        <fullName evidence="2">Transcriptional regulator, AbrB family</fullName>
    </submittedName>
</protein>
<name>A0A0G1M6R8_9BACT</name>
<feature type="domain" description="SpoVT-AbrB" evidence="1">
    <location>
        <begin position="20"/>
        <end position="66"/>
    </location>
</feature>
<sequence>MNTPMKNHHLHPEGQFYGTATVGEKGQIVIPQEARKNMKLKRGDRLLVFGMDNDMLAVAKLSHIEKITSHLSKKLKMINEAAKNNK</sequence>
<dbReference type="GO" id="GO:0003677">
    <property type="term" value="F:DNA binding"/>
    <property type="evidence" value="ECO:0007669"/>
    <property type="project" value="InterPro"/>
</dbReference>
<dbReference type="InterPro" id="IPR007159">
    <property type="entry name" value="SpoVT-AbrB_dom"/>
</dbReference>